<feature type="transmembrane region" description="Helical" evidence="1">
    <location>
        <begin position="42"/>
        <end position="61"/>
    </location>
</feature>
<keyword evidence="1" id="KW-0472">Membrane</keyword>
<keyword evidence="1" id="KW-1133">Transmembrane helix</keyword>
<feature type="transmembrane region" description="Helical" evidence="1">
    <location>
        <begin position="12"/>
        <end position="36"/>
    </location>
</feature>
<evidence type="ECO:0000313" key="3">
    <source>
        <dbReference type="Proteomes" id="UP000092445"/>
    </source>
</evidence>
<reference evidence="3" key="1">
    <citation type="submission" date="2014-03" db="EMBL/GenBank/DDBJ databases">
        <authorList>
            <person name="Aksoy S."/>
            <person name="Warren W."/>
            <person name="Wilson R.K."/>
        </authorList>
    </citation>
    <scope>NUCLEOTIDE SEQUENCE [LARGE SCALE GENOMIC DNA]</scope>
    <source>
        <strain evidence="3">IAEA</strain>
    </source>
</reference>
<protein>
    <submittedName>
        <fullName evidence="2">Uncharacterized protein</fullName>
    </submittedName>
</protein>
<evidence type="ECO:0000313" key="2">
    <source>
        <dbReference type="EnsemblMetazoa" id="GPAI047801-PA"/>
    </source>
</evidence>
<accession>A0A1B0AJH3</accession>
<organism evidence="2 3">
    <name type="scientific">Glossina pallidipes</name>
    <name type="common">Tsetse fly</name>
    <dbReference type="NCBI Taxonomy" id="7398"/>
    <lineage>
        <taxon>Eukaryota</taxon>
        <taxon>Metazoa</taxon>
        <taxon>Ecdysozoa</taxon>
        <taxon>Arthropoda</taxon>
        <taxon>Hexapoda</taxon>
        <taxon>Insecta</taxon>
        <taxon>Pterygota</taxon>
        <taxon>Neoptera</taxon>
        <taxon>Endopterygota</taxon>
        <taxon>Diptera</taxon>
        <taxon>Brachycera</taxon>
        <taxon>Muscomorpha</taxon>
        <taxon>Hippoboscoidea</taxon>
        <taxon>Glossinidae</taxon>
        <taxon>Glossina</taxon>
    </lineage>
</organism>
<dbReference type="Proteomes" id="UP000092445">
    <property type="component" value="Unassembled WGS sequence"/>
</dbReference>
<dbReference type="EnsemblMetazoa" id="GPAI047801-RA">
    <property type="protein sequence ID" value="GPAI047801-PA"/>
    <property type="gene ID" value="GPAI047801"/>
</dbReference>
<keyword evidence="3" id="KW-1185">Reference proteome</keyword>
<reference evidence="2" key="2">
    <citation type="submission" date="2020-05" db="UniProtKB">
        <authorList>
            <consortium name="EnsemblMetazoa"/>
        </authorList>
    </citation>
    <scope>IDENTIFICATION</scope>
    <source>
        <strain evidence="2">IAEA</strain>
    </source>
</reference>
<dbReference type="AlphaFoldDB" id="A0A1B0AJH3"/>
<dbReference type="VEuPathDB" id="VectorBase:GPAI047801"/>
<evidence type="ECO:0000256" key="1">
    <source>
        <dbReference type="SAM" id="Phobius"/>
    </source>
</evidence>
<keyword evidence="1" id="KW-0812">Transmembrane</keyword>
<name>A0A1B0AJH3_GLOPL</name>
<proteinExistence type="predicted"/>
<sequence>MIQTVNTGYRAVLMTTAITVVVVVIASVVLIIQIILYIPLSFVLAFVQVLLSFDVGALFHLNCNFSTAIRMCTESVDDWCNQCSLTANITQNDFDVKSFSID</sequence>